<dbReference type="OrthoDB" id="193703at2759"/>
<gene>
    <name evidence="1" type="ORF">BIW11_04409</name>
</gene>
<evidence type="ECO:0000313" key="1">
    <source>
        <dbReference type="EMBL" id="OQR69234.1"/>
    </source>
</evidence>
<protein>
    <submittedName>
        <fullName evidence="1">Uncharacterized protein</fullName>
    </submittedName>
</protein>
<name>A0A1V9X6V0_9ACAR</name>
<dbReference type="AlphaFoldDB" id="A0A1V9X6V0"/>
<accession>A0A1V9X6V0</accession>
<dbReference type="Proteomes" id="UP000192247">
    <property type="component" value="Unassembled WGS sequence"/>
</dbReference>
<organism evidence="1 2">
    <name type="scientific">Tropilaelaps mercedesae</name>
    <dbReference type="NCBI Taxonomy" id="418985"/>
    <lineage>
        <taxon>Eukaryota</taxon>
        <taxon>Metazoa</taxon>
        <taxon>Ecdysozoa</taxon>
        <taxon>Arthropoda</taxon>
        <taxon>Chelicerata</taxon>
        <taxon>Arachnida</taxon>
        <taxon>Acari</taxon>
        <taxon>Parasitiformes</taxon>
        <taxon>Mesostigmata</taxon>
        <taxon>Gamasina</taxon>
        <taxon>Dermanyssoidea</taxon>
        <taxon>Laelapidae</taxon>
        <taxon>Tropilaelaps</taxon>
    </lineage>
</organism>
<reference evidence="1 2" key="1">
    <citation type="journal article" date="2017" name="Gigascience">
        <title>Draft genome of the honey bee ectoparasitic mite, Tropilaelaps mercedesae, is shaped by the parasitic life history.</title>
        <authorList>
            <person name="Dong X."/>
            <person name="Armstrong S.D."/>
            <person name="Xia D."/>
            <person name="Makepeace B.L."/>
            <person name="Darby A.C."/>
            <person name="Kadowaki T."/>
        </authorList>
    </citation>
    <scope>NUCLEOTIDE SEQUENCE [LARGE SCALE GENOMIC DNA]</scope>
    <source>
        <strain evidence="1">Wuxi-XJTLU</strain>
    </source>
</reference>
<proteinExistence type="predicted"/>
<comment type="caution">
    <text evidence="1">The sequence shown here is derived from an EMBL/GenBank/DDBJ whole genome shotgun (WGS) entry which is preliminary data.</text>
</comment>
<sequence length="35" mass="3694">MAILLQPVPVLWQYCGSPVPALPVLVLCQSCASPV</sequence>
<dbReference type="InParanoid" id="A0A1V9X6V0"/>
<keyword evidence="2" id="KW-1185">Reference proteome</keyword>
<evidence type="ECO:0000313" key="2">
    <source>
        <dbReference type="Proteomes" id="UP000192247"/>
    </source>
</evidence>
<dbReference type="EMBL" id="MNPL01021764">
    <property type="protein sequence ID" value="OQR69234.1"/>
    <property type="molecule type" value="Genomic_DNA"/>
</dbReference>